<organism evidence="9 10">
    <name type="scientific">Leucosporidium creatinivorum</name>
    <dbReference type="NCBI Taxonomy" id="106004"/>
    <lineage>
        <taxon>Eukaryota</taxon>
        <taxon>Fungi</taxon>
        <taxon>Dikarya</taxon>
        <taxon>Basidiomycota</taxon>
        <taxon>Pucciniomycotina</taxon>
        <taxon>Microbotryomycetes</taxon>
        <taxon>Leucosporidiales</taxon>
        <taxon>Leucosporidium</taxon>
    </lineage>
</organism>
<dbReference type="FunCoup" id="A0A1Y2EUW9">
    <property type="interactions" value="178"/>
</dbReference>
<dbReference type="Proteomes" id="UP000193467">
    <property type="component" value="Unassembled WGS sequence"/>
</dbReference>
<dbReference type="InterPro" id="IPR006716">
    <property type="entry name" value="ERG2_sigma1_rcpt-like"/>
</dbReference>
<evidence type="ECO:0000313" key="9">
    <source>
        <dbReference type="EMBL" id="ORY75373.1"/>
    </source>
</evidence>
<keyword evidence="6" id="KW-0472">Membrane</keyword>
<dbReference type="InParanoid" id="A0A1Y2EUW9"/>
<dbReference type="PANTHER" id="PTHR10868">
    <property type="entry name" value="SIGMA 1-TYPE OPIOID RECEPTOR-RELATED"/>
    <property type="match status" value="1"/>
</dbReference>
<evidence type="ECO:0000256" key="2">
    <source>
        <dbReference type="ARBA" id="ARBA00007141"/>
    </source>
</evidence>
<reference evidence="9 10" key="1">
    <citation type="submission" date="2016-07" db="EMBL/GenBank/DDBJ databases">
        <title>Pervasive Adenine N6-methylation of Active Genes in Fungi.</title>
        <authorList>
            <consortium name="DOE Joint Genome Institute"/>
            <person name="Mondo S.J."/>
            <person name="Dannebaum R.O."/>
            <person name="Kuo R.C."/>
            <person name="Labutti K."/>
            <person name="Haridas S."/>
            <person name="Kuo A."/>
            <person name="Salamov A."/>
            <person name="Ahrendt S.R."/>
            <person name="Lipzen A."/>
            <person name="Sullivan W."/>
            <person name="Andreopoulos W.B."/>
            <person name="Clum A."/>
            <person name="Lindquist E."/>
            <person name="Daum C."/>
            <person name="Ramamoorthy G.K."/>
            <person name="Gryganskyi A."/>
            <person name="Culley D."/>
            <person name="Magnuson J.K."/>
            <person name="James T.Y."/>
            <person name="O'Malley M.A."/>
            <person name="Stajich J.E."/>
            <person name="Spatafora J.W."/>
            <person name="Visel A."/>
            <person name="Grigoriev I.V."/>
        </authorList>
    </citation>
    <scope>NUCLEOTIDE SEQUENCE [LARGE SCALE GENOMIC DNA]</scope>
    <source>
        <strain evidence="9 10">62-1032</strain>
    </source>
</reference>
<evidence type="ECO:0000256" key="5">
    <source>
        <dbReference type="ARBA" id="ARBA00022989"/>
    </source>
</evidence>
<evidence type="ECO:0000256" key="6">
    <source>
        <dbReference type="ARBA" id="ARBA00023136"/>
    </source>
</evidence>
<comment type="pathway">
    <text evidence="7 8">Steroid metabolism; ergosterol biosynthesis.</text>
</comment>
<evidence type="ECO:0000256" key="7">
    <source>
        <dbReference type="ARBA" id="ARBA00029435"/>
    </source>
</evidence>
<evidence type="ECO:0000256" key="1">
    <source>
        <dbReference type="ARBA" id="ARBA00004586"/>
    </source>
</evidence>
<dbReference type="PANTHER" id="PTHR10868:SF1">
    <property type="entry name" value="SIGMA NON-OPIOID INTRACELLULAR RECEPTOR 1"/>
    <property type="match status" value="1"/>
</dbReference>
<keyword evidence="5" id="KW-1133">Transmembrane helix</keyword>
<dbReference type="GO" id="GO:0005789">
    <property type="term" value="C:endoplasmic reticulum membrane"/>
    <property type="evidence" value="ECO:0007669"/>
    <property type="project" value="UniProtKB-SubCell"/>
</dbReference>
<accession>A0A1Y2EUW9</accession>
<comment type="subcellular location">
    <subcellularLocation>
        <location evidence="1">Endoplasmic reticulum membrane</location>
    </subcellularLocation>
</comment>
<dbReference type="EMBL" id="MCGR01000038">
    <property type="protein sequence ID" value="ORY75373.1"/>
    <property type="molecule type" value="Genomic_DNA"/>
</dbReference>
<comment type="similarity">
    <text evidence="2 8">Belongs to the ERG2 family.</text>
</comment>
<keyword evidence="10" id="KW-1185">Reference proteome</keyword>
<dbReference type="AlphaFoldDB" id="A0A1Y2EUW9"/>
<dbReference type="Pfam" id="PF04622">
    <property type="entry name" value="ERG2_Sigma1R"/>
    <property type="match status" value="1"/>
</dbReference>
<keyword evidence="3" id="KW-0812">Transmembrane</keyword>
<dbReference type="UniPathway" id="UPA00768"/>
<evidence type="ECO:0000256" key="8">
    <source>
        <dbReference type="RuleBase" id="RU368083"/>
    </source>
</evidence>
<keyword evidence="9" id="KW-0675">Receptor</keyword>
<dbReference type="STRING" id="106004.A0A1Y2EUW9"/>
<protein>
    <recommendedName>
        <fullName evidence="8">C-8 sterol isomerase</fullName>
        <ecNumber evidence="8">5.-.-.-</ecNumber>
    </recommendedName>
    <alternativeName>
        <fullName evidence="8">Delta-8--delta-7 sterol isomerase</fullName>
    </alternativeName>
</protein>
<evidence type="ECO:0000256" key="4">
    <source>
        <dbReference type="ARBA" id="ARBA00022824"/>
    </source>
</evidence>
<comment type="function">
    <text evidence="8">Catalyzes the reaction which results in unsaturation at C-7 in the B ring of sterols.</text>
</comment>
<dbReference type="EC" id="5.-.-.-" evidence="8"/>
<dbReference type="GO" id="GO:0006696">
    <property type="term" value="P:ergosterol biosynthetic process"/>
    <property type="evidence" value="ECO:0007669"/>
    <property type="project" value="TreeGrafter"/>
</dbReference>
<sequence length="272" mass="29846">MSASTPRSKRVVNGNGTAAASIKIARPSPWSLNRIVRWSVALVLLSAVGKWLDGIRSSFYIFDSPSLHLLCQEAISLYGSNDTLSLMNHIVTSLSTTYPSHTINTAFSSTPLTTLSTTSNAVDPTSYTPNPREWVFNNAAGAMGTMFIIHASITEYLIIFGTATGTEGHSGRHTADDYFHILSGEQWAAKAGAFNMEIYLPGSMHHLTRGDVKQYKFHHGGFALELAQGWIPPMLPMGLADTLFSTLDIPTFYHTARLTAREMIKNLWHGKI</sequence>
<dbReference type="OrthoDB" id="347124at2759"/>
<proteinExistence type="inferred from homology"/>
<gene>
    <name evidence="9" type="ORF">BCR35DRAFT_306361</name>
</gene>
<name>A0A1Y2EUW9_9BASI</name>
<comment type="caution">
    <text evidence="9">The sequence shown here is derived from an EMBL/GenBank/DDBJ whole genome shotgun (WGS) entry which is preliminary data.</text>
</comment>
<evidence type="ECO:0000313" key="10">
    <source>
        <dbReference type="Proteomes" id="UP000193467"/>
    </source>
</evidence>
<keyword evidence="4" id="KW-0256">Endoplasmic reticulum</keyword>
<evidence type="ECO:0000256" key="3">
    <source>
        <dbReference type="ARBA" id="ARBA00022692"/>
    </source>
</evidence>